<evidence type="ECO:0000256" key="1">
    <source>
        <dbReference type="ARBA" id="ARBA00001941"/>
    </source>
</evidence>
<dbReference type="InterPro" id="IPR000787">
    <property type="entry name" value="Peptidase_M29"/>
</dbReference>
<protein>
    <submittedName>
        <fullName evidence="10">Aminopeptidase T</fullName>
        <ecNumber evidence="10">3.4.11.-</ecNumber>
    </submittedName>
</protein>
<dbReference type="PANTHER" id="PTHR34448:SF1">
    <property type="entry name" value="BLL6088 PROTEIN"/>
    <property type="match status" value="1"/>
</dbReference>
<evidence type="ECO:0000256" key="8">
    <source>
        <dbReference type="ARBA" id="ARBA00022801"/>
    </source>
</evidence>
<dbReference type="Proteomes" id="UP000070456">
    <property type="component" value="Unassembled WGS sequence"/>
</dbReference>
<dbReference type="GO" id="GO:0008237">
    <property type="term" value="F:metallopeptidase activity"/>
    <property type="evidence" value="ECO:0007669"/>
    <property type="project" value="UniProtKB-KW"/>
</dbReference>
<evidence type="ECO:0000313" key="11">
    <source>
        <dbReference type="Proteomes" id="UP000070456"/>
    </source>
</evidence>
<proteinExistence type="inferred from homology"/>
<keyword evidence="6" id="KW-0645">Protease</keyword>
<dbReference type="EC" id="3.4.11.-" evidence="10"/>
<keyword evidence="7" id="KW-0479">Metal-binding</keyword>
<keyword evidence="8 10" id="KW-0378">Hydrolase</keyword>
<keyword evidence="11" id="KW-1185">Reference proteome</keyword>
<sequence>MMLDPRIEKLAYNLIHYSTELKPGEKVLIEAMGYEVPLVKQLVKEAYKAGALPFVTVKDHQLLRQMLLECTEEQMKMMAKYELERMKDMDAYIGIRAGFNATELSDVPGNKMKIYMEHFLKPVHSEQRVNHTKWVVLRYPNYSMAQLANTSTEAFEDFYFNVCNLDYGKMSRAMDHLVALMEKTDKVHIKGQGTDLTFSIKGIPVIKCDGKMNIPDGEVFTAPVKDSVNGVLTYNCPAVYQGFTYENIRLEFKDGKIVKATANDTERINEVFNTDEGARYIGEFAIGVNPYILKPMKDTLFDEKIMGSFHFTPGQSYDDASNGNKSAIHWDLVCIQTPEYGGGEIYFDDVLIRKDGLFVVPELECLNPENLK</sequence>
<dbReference type="PANTHER" id="PTHR34448">
    <property type="entry name" value="AMINOPEPTIDASE"/>
    <property type="match status" value="1"/>
</dbReference>
<accession>A0A140L7G4</accession>
<evidence type="ECO:0000256" key="9">
    <source>
        <dbReference type="ARBA" id="ARBA00023049"/>
    </source>
</evidence>
<dbReference type="InterPro" id="IPR052170">
    <property type="entry name" value="M29_Exopeptidase"/>
</dbReference>
<evidence type="ECO:0000256" key="3">
    <source>
        <dbReference type="ARBA" id="ARBA00001947"/>
    </source>
</evidence>
<dbReference type="GO" id="GO:0046872">
    <property type="term" value="F:metal ion binding"/>
    <property type="evidence" value="ECO:0007669"/>
    <property type="project" value="UniProtKB-KW"/>
</dbReference>
<dbReference type="EMBL" id="LOEE01000027">
    <property type="protein sequence ID" value="KXG76489.1"/>
    <property type="molecule type" value="Genomic_DNA"/>
</dbReference>
<dbReference type="SUPFAM" id="SSF144052">
    <property type="entry name" value="Thermophilic metalloprotease-like"/>
    <property type="match status" value="1"/>
</dbReference>
<evidence type="ECO:0000256" key="6">
    <source>
        <dbReference type="ARBA" id="ARBA00022670"/>
    </source>
</evidence>
<reference evidence="10 11" key="1">
    <citation type="submission" date="2015-12" db="EMBL/GenBank/DDBJ databases">
        <title>Draft genome sequence of the thermoanaerobe Thermotalea metallivorans, an isolate from the runoff channel of the Great Artesian Basin, Australia.</title>
        <authorList>
            <person name="Patel B.K."/>
        </authorList>
    </citation>
    <scope>NUCLEOTIDE SEQUENCE [LARGE SCALE GENOMIC DNA]</scope>
    <source>
        <strain evidence="10 11">B2-1</strain>
    </source>
</reference>
<dbReference type="AlphaFoldDB" id="A0A140L7G4"/>
<gene>
    <name evidence="10" type="ORF">AN619_10200</name>
</gene>
<evidence type="ECO:0000256" key="7">
    <source>
        <dbReference type="ARBA" id="ARBA00022723"/>
    </source>
</evidence>
<dbReference type="PATRIC" id="fig|520762.4.peg.1140"/>
<dbReference type="Gene3D" id="3.40.1830.10">
    <property type="entry name" value="Thermophilic metalloprotease (M29)"/>
    <property type="match status" value="1"/>
</dbReference>
<comment type="similarity">
    <text evidence="4">Belongs to the peptidase M29 family.</text>
</comment>
<evidence type="ECO:0000256" key="5">
    <source>
        <dbReference type="ARBA" id="ARBA00022438"/>
    </source>
</evidence>
<comment type="cofactor">
    <cofactor evidence="3">
        <name>Zn(2+)</name>
        <dbReference type="ChEBI" id="CHEBI:29105"/>
    </cofactor>
</comment>
<comment type="caution">
    <text evidence="10">The sequence shown here is derived from an EMBL/GenBank/DDBJ whole genome shotgun (WGS) entry which is preliminary data.</text>
</comment>
<dbReference type="InterPro" id="IPR035097">
    <property type="entry name" value="M29_N-terminal"/>
</dbReference>
<evidence type="ECO:0000256" key="4">
    <source>
        <dbReference type="ARBA" id="ARBA00008236"/>
    </source>
</evidence>
<keyword evidence="9" id="KW-0482">Metalloprotease</keyword>
<keyword evidence="5 10" id="KW-0031">Aminopeptidase</keyword>
<dbReference type="GO" id="GO:0004177">
    <property type="term" value="F:aminopeptidase activity"/>
    <property type="evidence" value="ECO:0007669"/>
    <property type="project" value="UniProtKB-KW"/>
</dbReference>
<organism evidence="10 11">
    <name type="scientific">Thermotalea metallivorans</name>
    <dbReference type="NCBI Taxonomy" id="520762"/>
    <lineage>
        <taxon>Bacteria</taxon>
        <taxon>Bacillati</taxon>
        <taxon>Bacillota</taxon>
        <taxon>Clostridia</taxon>
        <taxon>Peptostreptococcales</taxon>
        <taxon>Thermotaleaceae</taxon>
        <taxon>Thermotalea</taxon>
    </lineage>
</organism>
<comment type="cofactor">
    <cofactor evidence="1">
        <name>Co(2+)</name>
        <dbReference type="ChEBI" id="CHEBI:48828"/>
    </cofactor>
</comment>
<dbReference type="STRING" id="520762.AN619_10200"/>
<evidence type="ECO:0000313" key="10">
    <source>
        <dbReference type="EMBL" id="KXG76489.1"/>
    </source>
</evidence>
<name>A0A140L7G4_9FIRM</name>
<dbReference type="GO" id="GO:0006508">
    <property type="term" value="P:proteolysis"/>
    <property type="evidence" value="ECO:0007669"/>
    <property type="project" value="UniProtKB-KW"/>
</dbReference>
<evidence type="ECO:0000256" key="2">
    <source>
        <dbReference type="ARBA" id="ARBA00001946"/>
    </source>
</evidence>
<dbReference type="Pfam" id="PF02073">
    <property type="entry name" value="Peptidase_M29"/>
    <property type="match status" value="1"/>
</dbReference>
<comment type="cofactor">
    <cofactor evidence="2">
        <name>Mg(2+)</name>
        <dbReference type="ChEBI" id="CHEBI:18420"/>
    </cofactor>
</comment>